<evidence type="ECO:0000313" key="2">
    <source>
        <dbReference type="Proteomes" id="UP000734854"/>
    </source>
</evidence>
<comment type="caution">
    <text evidence="1">The sequence shown here is derived from an EMBL/GenBank/DDBJ whole genome shotgun (WGS) entry which is preliminary data.</text>
</comment>
<organism evidence="1 2">
    <name type="scientific">Zingiber officinale</name>
    <name type="common">Ginger</name>
    <name type="synonym">Amomum zingiber</name>
    <dbReference type="NCBI Taxonomy" id="94328"/>
    <lineage>
        <taxon>Eukaryota</taxon>
        <taxon>Viridiplantae</taxon>
        <taxon>Streptophyta</taxon>
        <taxon>Embryophyta</taxon>
        <taxon>Tracheophyta</taxon>
        <taxon>Spermatophyta</taxon>
        <taxon>Magnoliopsida</taxon>
        <taxon>Liliopsida</taxon>
        <taxon>Zingiberales</taxon>
        <taxon>Zingiberaceae</taxon>
        <taxon>Zingiber</taxon>
    </lineage>
</organism>
<dbReference type="AlphaFoldDB" id="A0A8J5H7T5"/>
<protein>
    <submittedName>
        <fullName evidence="1">Uncharacterized protein</fullName>
    </submittedName>
</protein>
<reference evidence="1 2" key="1">
    <citation type="submission" date="2020-08" db="EMBL/GenBank/DDBJ databases">
        <title>Plant Genome Project.</title>
        <authorList>
            <person name="Zhang R.-G."/>
        </authorList>
    </citation>
    <scope>NUCLEOTIDE SEQUENCE [LARGE SCALE GENOMIC DNA]</scope>
    <source>
        <tissue evidence="1">Rhizome</tissue>
    </source>
</reference>
<proteinExistence type="predicted"/>
<gene>
    <name evidence="1" type="ORF">ZIOFF_021001</name>
</gene>
<dbReference type="EMBL" id="JACMSC010000006">
    <property type="protein sequence ID" value="KAG6517605.1"/>
    <property type="molecule type" value="Genomic_DNA"/>
</dbReference>
<sequence length="120" mass="13251">MGGSADGVLDGVGAHYDWQMGEEIRCSSDDEGGSTNGVIVTQHRGFGSIGEGTMMDDRHRASQRGEVQKRDGWWSCCIYVARIGMMKFTATTRESIDAVSAIHKLSKRFHFCFRLSSTLL</sequence>
<accession>A0A8J5H7T5</accession>
<keyword evidence="2" id="KW-1185">Reference proteome</keyword>
<dbReference type="Proteomes" id="UP000734854">
    <property type="component" value="Unassembled WGS sequence"/>
</dbReference>
<name>A0A8J5H7T5_ZINOF</name>
<evidence type="ECO:0000313" key="1">
    <source>
        <dbReference type="EMBL" id="KAG6517605.1"/>
    </source>
</evidence>